<reference evidence="4 5" key="1">
    <citation type="submission" date="2021-01" db="EMBL/GenBank/DDBJ databases">
        <title>Actinoplanes sp. nov. LDG1-01 isolated from lichen.</title>
        <authorList>
            <person name="Saeng-In P."/>
            <person name="Phongsopitanun W."/>
            <person name="Kanchanasin P."/>
            <person name="Yuki M."/>
            <person name="Kudo T."/>
            <person name="Ohkuma M."/>
            <person name="Tanasupawat S."/>
        </authorList>
    </citation>
    <scope>NUCLEOTIDE SEQUENCE [LARGE SCALE GENOMIC DNA]</scope>
    <source>
        <strain evidence="4 5">LDG1-01</strain>
    </source>
</reference>
<dbReference type="InterPro" id="IPR000792">
    <property type="entry name" value="Tscrpt_reg_LuxR_C"/>
</dbReference>
<dbReference type="PANTHER" id="PTHR16305">
    <property type="entry name" value="TESTICULAR SOLUBLE ADENYLYL CYCLASE"/>
    <property type="match status" value="1"/>
</dbReference>
<proteinExistence type="predicted"/>
<dbReference type="InterPro" id="IPR027417">
    <property type="entry name" value="P-loop_NTPase"/>
</dbReference>
<dbReference type="Gene3D" id="1.10.10.10">
    <property type="entry name" value="Winged helix-like DNA-binding domain superfamily/Winged helix DNA-binding domain"/>
    <property type="match status" value="1"/>
</dbReference>
<dbReference type="InterPro" id="IPR016032">
    <property type="entry name" value="Sig_transdc_resp-reg_C-effctor"/>
</dbReference>
<keyword evidence="1" id="KW-0547">Nucleotide-binding</keyword>
<dbReference type="SUPFAM" id="SSF52540">
    <property type="entry name" value="P-loop containing nucleoside triphosphate hydrolases"/>
    <property type="match status" value="1"/>
</dbReference>
<keyword evidence="5" id="KW-1185">Reference proteome</keyword>
<accession>A0ABS1VWX6</accession>
<dbReference type="Pfam" id="PF00196">
    <property type="entry name" value="GerE"/>
    <property type="match status" value="1"/>
</dbReference>
<dbReference type="PROSITE" id="PS00622">
    <property type="entry name" value="HTH_LUXR_1"/>
    <property type="match status" value="1"/>
</dbReference>
<dbReference type="SUPFAM" id="SSF46894">
    <property type="entry name" value="C-terminal effector domain of the bipartite response regulators"/>
    <property type="match status" value="1"/>
</dbReference>
<dbReference type="InterPro" id="IPR041664">
    <property type="entry name" value="AAA_16"/>
</dbReference>
<dbReference type="Pfam" id="PF13191">
    <property type="entry name" value="AAA_16"/>
    <property type="match status" value="1"/>
</dbReference>
<protein>
    <submittedName>
        <fullName evidence="4">AAA family ATPase</fullName>
    </submittedName>
</protein>
<dbReference type="PANTHER" id="PTHR16305:SF35">
    <property type="entry name" value="TRANSCRIPTIONAL ACTIVATOR DOMAIN"/>
    <property type="match status" value="1"/>
</dbReference>
<dbReference type="Proteomes" id="UP000598996">
    <property type="component" value="Unassembled WGS sequence"/>
</dbReference>
<dbReference type="RefSeq" id="WP_202995598.1">
    <property type="nucleotide sequence ID" value="NZ_JAENHO010000010.1"/>
</dbReference>
<dbReference type="PROSITE" id="PS50043">
    <property type="entry name" value="HTH_LUXR_2"/>
    <property type="match status" value="1"/>
</dbReference>
<gene>
    <name evidence="4" type="ORF">JKJ07_31910</name>
</gene>
<evidence type="ECO:0000256" key="2">
    <source>
        <dbReference type="ARBA" id="ARBA00022840"/>
    </source>
</evidence>
<name>A0ABS1VWX6_9ACTN</name>
<comment type="caution">
    <text evidence="4">The sequence shown here is derived from an EMBL/GenBank/DDBJ whole genome shotgun (WGS) entry which is preliminary data.</text>
</comment>
<dbReference type="EMBL" id="JAENHO010000010">
    <property type="protein sequence ID" value="MBL7258928.1"/>
    <property type="molecule type" value="Genomic_DNA"/>
</dbReference>
<evidence type="ECO:0000259" key="3">
    <source>
        <dbReference type="PROSITE" id="PS50043"/>
    </source>
</evidence>
<evidence type="ECO:0000256" key="1">
    <source>
        <dbReference type="ARBA" id="ARBA00022741"/>
    </source>
</evidence>
<dbReference type="CDD" id="cd06170">
    <property type="entry name" value="LuxR_C_like"/>
    <property type="match status" value="1"/>
</dbReference>
<evidence type="ECO:0000313" key="4">
    <source>
        <dbReference type="EMBL" id="MBL7258928.1"/>
    </source>
</evidence>
<dbReference type="InterPro" id="IPR036388">
    <property type="entry name" value="WH-like_DNA-bd_sf"/>
</dbReference>
<organism evidence="4 5">
    <name type="scientific">Paractinoplanes lichenicola</name>
    <dbReference type="NCBI Taxonomy" id="2802976"/>
    <lineage>
        <taxon>Bacteria</taxon>
        <taxon>Bacillati</taxon>
        <taxon>Actinomycetota</taxon>
        <taxon>Actinomycetes</taxon>
        <taxon>Micromonosporales</taxon>
        <taxon>Micromonosporaceae</taxon>
        <taxon>Paractinoplanes</taxon>
    </lineage>
</organism>
<dbReference type="PRINTS" id="PR00038">
    <property type="entry name" value="HTHLUXR"/>
</dbReference>
<keyword evidence="2" id="KW-0067">ATP-binding</keyword>
<sequence>MQNSFPYGRQAQLTAISALLAAAKNGRGGALVLAGAPGEGRTTLLHAAAGSQPHAFARSQPSASALGLLTLAVEGHADESEFALAGLQRLLEPLADLVPSLPTRQQAPLTDVIDGRPPAAGPLTLGVGVLALLRRAAGRGPLLLLIDDADRLDPLSWQQLRLVARRLSGLPVALLATVTADDRGLATAADLPLSRLEPLPETASLALLKSCAPDLAPEVAAALTDLAAGHPGALTDLVSALTPAQRRGFDPPPLALPPASTLRRHGNALMSVLPAATRRLLLLAATAPDATPTDLVAAASDGLRTRECARVLDSARLGDLEPAERAGLVEVSSSGVRFTPEVLRTVVYGDAPIGQRHAAHLSLATVLAKRGRTLAALVHQAAVTTGTDDDLARDLLEAAKNAPAPEAFHARRRAADLSADPRVAAEAALAAARSALAAGRPRDAAPLLRRAGNATGNTVVQARARALIAELHARGAPAESRDTLLGVAAETMATDPAAALDALVVAGEACGRTGEAGSFPGLARQAADRCRDGRPGTELAVQQVLGMADLLTGDEEAGFGHLREVVRLGERSGDATALIRAADAGIVLGDDDRAARLAGRAVTLARELGDAALLPRALEVAAYAELAAGRHDAAHELALDGAATAGGADLVAAHLSLLGLLAAFRGDAATAREHAAEELGKLADWSEALLDLVDGEPARAAQRLVRVARTGSMVLRVAVAPHLVETTGARNDVFDRWAGRTGRPGWLALRSRCRALTDAAAADDCFREALGWHERDPDGGYARAHTQLLYGRHLRRHRRPAEARDHLRRAAETFHRFDAGPWAEQAARELRAAGERIGPVGRAPLTAQQERIAGLVAEGATNREVAQQLHLSPRTIDHHLRNVFARLGVRSRTELARLDLFHGDRGDQPAVPVADHAH</sequence>
<feature type="domain" description="HTH luxR-type" evidence="3">
    <location>
        <begin position="838"/>
        <end position="903"/>
    </location>
</feature>
<dbReference type="SMART" id="SM00421">
    <property type="entry name" value="HTH_LUXR"/>
    <property type="match status" value="1"/>
</dbReference>
<evidence type="ECO:0000313" key="5">
    <source>
        <dbReference type="Proteomes" id="UP000598996"/>
    </source>
</evidence>